<evidence type="ECO:0000313" key="2">
    <source>
        <dbReference type="EMBL" id="GEP30191.1"/>
    </source>
</evidence>
<dbReference type="Gene3D" id="1.10.10.60">
    <property type="entry name" value="Homeodomain-like"/>
    <property type="match status" value="1"/>
</dbReference>
<feature type="domain" description="Transposase IS30-like HTH" evidence="1">
    <location>
        <begin position="24"/>
        <end position="66"/>
    </location>
</feature>
<proteinExistence type="predicted"/>
<dbReference type="AlphaFoldDB" id="A0A512L7S7"/>
<dbReference type="GO" id="GO:0005829">
    <property type="term" value="C:cytosol"/>
    <property type="evidence" value="ECO:0007669"/>
    <property type="project" value="TreeGrafter"/>
</dbReference>
<organism evidence="2 3">
    <name type="scientific">Sulfuriferula plumbiphila</name>
    <dbReference type="NCBI Taxonomy" id="171865"/>
    <lineage>
        <taxon>Bacteria</taxon>
        <taxon>Pseudomonadati</taxon>
        <taxon>Pseudomonadota</taxon>
        <taxon>Betaproteobacteria</taxon>
        <taxon>Nitrosomonadales</taxon>
        <taxon>Sulfuricellaceae</taxon>
        <taxon>Sulfuriferula</taxon>
    </lineage>
</organism>
<dbReference type="OrthoDB" id="9156814at2"/>
<dbReference type="Proteomes" id="UP000321337">
    <property type="component" value="Unassembled WGS sequence"/>
</dbReference>
<dbReference type="EMBL" id="BKAD01000012">
    <property type="protein sequence ID" value="GEP30191.1"/>
    <property type="molecule type" value="Genomic_DNA"/>
</dbReference>
<dbReference type="GO" id="GO:0032196">
    <property type="term" value="P:transposition"/>
    <property type="evidence" value="ECO:0007669"/>
    <property type="project" value="TreeGrafter"/>
</dbReference>
<dbReference type="InterPro" id="IPR025246">
    <property type="entry name" value="IS30-like_HTH"/>
</dbReference>
<dbReference type="Pfam" id="PF13936">
    <property type="entry name" value="HTH_38"/>
    <property type="match status" value="1"/>
</dbReference>
<protein>
    <recommendedName>
        <fullName evidence="1">Transposase IS30-like HTH domain-containing protein</fullName>
    </recommendedName>
</protein>
<accession>A0A512L7S7</accession>
<evidence type="ECO:0000259" key="1">
    <source>
        <dbReference type="Pfam" id="PF13936"/>
    </source>
</evidence>
<gene>
    <name evidence="2" type="ORF">TPL01_13290</name>
</gene>
<sequence length="156" mass="17935">MVKKVDAVAYEPLDHHAEVTGMTYTHLTQEERYQIYILKKTGHKPSEIAKVIGWNKSTISRELSRNSGRRGYRPQQPPMPSLSAIHYTTSLDSIAMDLFSFNSALGIKIGNNVVEPLNSMRSVWEAQNKSQTYRFVRHLRVSQMCVWKTAVQETMY</sequence>
<dbReference type="RefSeq" id="WP_147072031.1">
    <property type="nucleotide sequence ID" value="NZ_AP021884.1"/>
</dbReference>
<dbReference type="InterPro" id="IPR051917">
    <property type="entry name" value="Transposase-Integrase"/>
</dbReference>
<name>A0A512L7S7_9PROT</name>
<keyword evidence="3" id="KW-1185">Reference proteome</keyword>
<dbReference type="PANTHER" id="PTHR10948">
    <property type="entry name" value="TRANSPOSASE"/>
    <property type="match status" value="1"/>
</dbReference>
<dbReference type="GO" id="GO:0004803">
    <property type="term" value="F:transposase activity"/>
    <property type="evidence" value="ECO:0007669"/>
    <property type="project" value="TreeGrafter"/>
</dbReference>
<comment type="caution">
    <text evidence="2">The sequence shown here is derived from an EMBL/GenBank/DDBJ whole genome shotgun (WGS) entry which is preliminary data.</text>
</comment>
<dbReference type="PANTHER" id="PTHR10948:SF23">
    <property type="entry name" value="TRANSPOSASE INSI FOR INSERTION SEQUENCE ELEMENT IS30A-RELATED"/>
    <property type="match status" value="1"/>
</dbReference>
<evidence type="ECO:0000313" key="3">
    <source>
        <dbReference type="Proteomes" id="UP000321337"/>
    </source>
</evidence>
<reference evidence="2 3" key="1">
    <citation type="submission" date="2019-07" db="EMBL/GenBank/DDBJ databases">
        <title>Whole genome shotgun sequence of Thiobacillus plumbophilus NBRC 107929.</title>
        <authorList>
            <person name="Hosoyama A."/>
            <person name="Uohara A."/>
            <person name="Ohji S."/>
            <person name="Ichikawa N."/>
        </authorList>
    </citation>
    <scope>NUCLEOTIDE SEQUENCE [LARGE SCALE GENOMIC DNA]</scope>
    <source>
        <strain evidence="2 3">NBRC 107929</strain>
    </source>
</reference>